<dbReference type="Proteomes" id="UP000521872">
    <property type="component" value="Unassembled WGS sequence"/>
</dbReference>
<comment type="caution">
    <text evidence="1">The sequence shown here is derived from an EMBL/GenBank/DDBJ whole genome shotgun (WGS) entry which is preliminary data.</text>
</comment>
<reference evidence="1 2" key="1">
    <citation type="submission" date="2019-12" db="EMBL/GenBank/DDBJ databases">
        <authorList>
            <person name="Floudas D."/>
            <person name="Bentzer J."/>
            <person name="Ahren D."/>
            <person name="Johansson T."/>
            <person name="Persson P."/>
            <person name="Tunlid A."/>
        </authorList>
    </citation>
    <scope>NUCLEOTIDE SEQUENCE [LARGE SCALE GENOMIC DNA]</scope>
    <source>
        <strain evidence="1 2">CBS 102.39</strain>
    </source>
</reference>
<dbReference type="InterPro" id="IPR032675">
    <property type="entry name" value="LRR_dom_sf"/>
</dbReference>
<evidence type="ECO:0000313" key="2">
    <source>
        <dbReference type="Proteomes" id="UP000521872"/>
    </source>
</evidence>
<proteinExistence type="predicted"/>
<accession>A0A8H4R5L9</accession>
<dbReference type="Gene3D" id="3.80.10.10">
    <property type="entry name" value="Ribonuclease Inhibitor"/>
    <property type="match status" value="1"/>
</dbReference>
<name>A0A8H4R5L9_9AGAR</name>
<organism evidence="1 2">
    <name type="scientific">Agrocybe pediades</name>
    <dbReference type="NCBI Taxonomy" id="84607"/>
    <lineage>
        <taxon>Eukaryota</taxon>
        <taxon>Fungi</taxon>
        <taxon>Dikarya</taxon>
        <taxon>Basidiomycota</taxon>
        <taxon>Agaricomycotina</taxon>
        <taxon>Agaricomycetes</taxon>
        <taxon>Agaricomycetidae</taxon>
        <taxon>Agaricales</taxon>
        <taxon>Agaricineae</taxon>
        <taxon>Strophariaceae</taxon>
        <taxon>Agrocybe</taxon>
    </lineage>
</organism>
<evidence type="ECO:0008006" key="3">
    <source>
        <dbReference type="Google" id="ProtNLM"/>
    </source>
</evidence>
<dbReference type="EMBL" id="JAACJL010000001">
    <property type="protein sequence ID" value="KAF4623717.1"/>
    <property type="molecule type" value="Genomic_DNA"/>
</dbReference>
<gene>
    <name evidence="1" type="ORF">D9613_001431</name>
</gene>
<keyword evidence="2" id="KW-1185">Reference proteome</keyword>
<evidence type="ECO:0000313" key="1">
    <source>
        <dbReference type="EMBL" id="KAF4623717.1"/>
    </source>
</evidence>
<sequence length="546" mass="62086">MDPNIHCNRVMEVPDDVPSVHVFSLCPNGDGGCFACREIESLEREADEISKKLADVLARLTNAKSAANHAHSTILAKLPNEILSLIFCAAWNSVDPSAPQRDVWDEYEEPQKEKKISVALLLSGVCKKWRALALALPHIWADIHVFIHRQKGDSALSILRDIVKRSKRAGLTIRLYSEPLNGSIGQTEEFGPALSILQKESERWQSLQMCLPYRLVKALFEAKMDLSRVDFLYIHSNDHKYRSFGNPLWKDKGLRPQHLSLHSPAMKNIDLSWDRVTHVVAIDFDTDQTMTVIRSAPLLTTFELVEPDEVSDMTAGVYSRDFVHHNLQHLIYYCSNSCSDESTDNIFSHNFFPALTTVDYYTEAKEDDDSFLEHLIRRKPPIQVLKLHGSPYDSRYVIRALRAIGSTLKRLDFEPYEQFQDDFEYDDFSKQLAGVNSSPASSDPSSLGADKQMFLPRLEYLKLTFAWPFAWDRVPAFFGSPSDPGRRPLKEFVFNADTSDTDEIIPEKDLLPLIDLRKAGFIIRATYFNTDTIQKSLDLHGLSTST</sequence>
<dbReference type="AlphaFoldDB" id="A0A8H4R5L9"/>
<protein>
    <recommendedName>
        <fullName evidence="3">F-box domain-containing protein</fullName>
    </recommendedName>
</protein>